<dbReference type="AlphaFoldDB" id="A0A167RYH3"/>
<sequence>MDGQPQPAAPAASPDRPILRMELEANKDTLVGNSEDSVVVTKRVIYDAAANSRPVVLHRLSAMWYRWERIEDDDGCHMSLSMILENPDVEIHIAGHTDFVFLQPGESWTETDKFGPFSDGYMWDLFDAVPGDMVTLTHRDGRVDWWDWGTEAEHQNTVVTVPNWIRGLVQKPEDNGGRPKVTIPAAGPIQIRIV</sequence>
<dbReference type="Proteomes" id="UP000076874">
    <property type="component" value="Unassembled WGS sequence"/>
</dbReference>
<proteinExistence type="predicted"/>
<evidence type="ECO:0000313" key="2">
    <source>
        <dbReference type="Proteomes" id="UP000076874"/>
    </source>
</evidence>
<dbReference type="OrthoDB" id="4323953at2759"/>
<organism evidence="1 2">
    <name type="scientific">Niveomyces insectorum RCEF 264</name>
    <dbReference type="NCBI Taxonomy" id="1081102"/>
    <lineage>
        <taxon>Eukaryota</taxon>
        <taxon>Fungi</taxon>
        <taxon>Dikarya</taxon>
        <taxon>Ascomycota</taxon>
        <taxon>Pezizomycotina</taxon>
        <taxon>Sordariomycetes</taxon>
        <taxon>Hypocreomycetidae</taxon>
        <taxon>Hypocreales</taxon>
        <taxon>Cordycipitaceae</taxon>
        <taxon>Niveomyces</taxon>
    </lineage>
</organism>
<protein>
    <submittedName>
        <fullName evidence="1">Uncharacterized protein</fullName>
    </submittedName>
</protein>
<evidence type="ECO:0000313" key="1">
    <source>
        <dbReference type="EMBL" id="OAA59059.1"/>
    </source>
</evidence>
<accession>A0A167RYH3</accession>
<comment type="caution">
    <text evidence="1">The sequence shown here is derived from an EMBL/GenBank/DDBJ whole genome shotgun (WGS) entry which is preliminary data.</text>
</comment>
<name>A0A167RYH3_9HYPO</name>
<keyword evidence="2" id="KW-1185">Reference proteome</keyword>
<gene>
    <name evidence="1" type="ORF">SPI_06261</name>
</gene>
<reference evidence="1 2" key="1">
    <citation type="journal article" date="2016" name="Genome Biol. Evol.">
        <title>Divergent and convergent evolution of fungal pathogenicity.</title>
        <authorList>
            <person name="Shang Y."/>
            <person name="Xiao G."/>
            <person name="Zheng P."/>
            <person name="Cen K."/>
            <person name="Zhan S."/>
            <person name="Wang C."/>
        </authorList>
    </citation>
    <scope>NUCLEOTIDE SEQUENCE [LARGE SCALE GENOMIC DNA]</scope>
    <source>
        <strain evidence="1 2">RCEF 264</strain>
    </source>
</reference>
<dbReference type="EMBL" id="AZHD01000011">
    <property type="protein sequence ID" value="OAA59059.1"/>
    <property type="molecule type" value="Genomic_DNA"/>
</dbReference>